<evidence type="ECO:0008006" key="3">
    <source>
        <dbReference type="Google" id="ProtNLM"/>
    </source>
</evidence>
<evidence type="ECO:0000313" key="2">
    <source>
        <dbReference type="Proteomes" id="UP001485043"/>
    </source>
</evidence>
<dbReference type="Gene3D" id="3.40.50.1820">
    <property type="entry name" value="alpha/beta hydrolase"/>
    <property type="match status" value="1"/>
</dbReference>
<evidence type="ECO:0000313" key="1">
    <source>
        <dbReference type="EMBL" id="KAK9863646.1"/>
    </source>
</evidence>
<dbReference type="InterPro" id="IPR029058">
    <property type="entry name" value="AB_hydrolase_fold"/>
</dbReference>
<dbReference type="InterPro" id="IPR011989">
    <property type="entry name" value="ARM-like"/>
</dbReference>
<dbReference type="SUPFAM" id="SSF53474">
    <property type="entry name" value="alpha/beta-Hydrolases"/>
    <property type="match status" value="1"/>
</dbReference>
<protein>
    <recommendedName>
        <fullName evidence="3">Protein SERAC1</fullName>
    </recommendedName>
</protein>
<dbReference type="Proteomes" id="UP001485043">
    <property type="component" value="Unassembled WGS sequence"/>
</dbReference>
<organism evidence="1 2">
    <name type="scientific">Apatococcus fuscideae</name>
    <dbReference type="NCBI Taxonomy" id="2026836"/>
    <lineage>
        <taxon>Eukaryota</taxon>
        <taxon>Viridiplantae</taxon>
        <taxon>Chlorophyta</taxon>
        <taxon>core chlorophytes</taxon>
        <taxon>Trebouxiophyceae</taxon>
        <taxon>Chlorellales</taxon>
        <taxon>Chlorellaceae</taxon>
        <taxon>Apatococcus</taxon>
    </lineage>
</organism>
<dbReference type="Gene3D" id="1.25.10.10">
    <property type="entry name" value="Leucine-rich Repeat Variant"/>
    <property type="match status" value="1"/>
</dbReference>
<dbReference type="PANTHER" id="PTHR48202">
    <property type="entry name" value="ALPHA/BETA-HYDROLASES SUPERFAMILY PROTEIN"/>
    <property type="match status" value="1"/>
</dbReference>
<keyword evidence="2" id="KW-1185">Reference proteome</keyword>
<comment type="caution">
    <text evidence="1">The sequence shown here is derived from an EMBL/GenBank/DDBJ whole genome shotgun (WGS) entry which is preliminary data.</text>
</comment>
<dbReference type="AlphaFoldDB" id="A0AAW1T3Q0"/>
<reference evidence="1 2" key="1">
    <citation type="journal article" date="2024" name="Nat. Commun.">
        <title>Phylogenomics reveals the evolutionary origins of lichenization in chlorophyte algae.</title>
        <authorList>
            <person name="Puginier C."/>
            <person name="Libourel C."/>
            <person name="Otte J."/>
            <person name="Skaloud P."/>
            <person name="Haon M."/>
            <person name="Grisel S."/>
            <person name="Petersen M."/>
            <person name="Berrin J.G."/>
            <person name="Delaux P.M."/>
            <person name="Dal Grande F."/>
            <person name="Keller J."/>
        </authorList>
    </citation>
    <scope>NUCLEOTIDE SEQUENCE [LARGE SCALE GENOMIC DNA]</scope>
    <source>
        <strain evidence="1 2">SAG 2523</strain>
    </source>
</reference>
<accession>A0AAW1T3Q0</accession>
<gene>
    <name evidence="1" type="ORF">WJX84_003478</name>
</gene>
<dbReference type="PANTHER" id="PTHR48202:SF1">
    <property type="entry name" value="ALPHA_BETA-HYDROLASES SUPERFAMILY PROTEIN"/>
    <property type="match status" value="1"/>
</dbReference>
<sequence>MLRKAGVIAPAHSLYGRMVVKNHLQALRARARPFLQRPYFTAFGVGGTAAALLYLTPDSPPSRSVKSSAITAADHFLHTKASVAGLWQSLTDRVTSASTGRSASANRGFASSIAQQLAIWTEHTVTQDRLLLFGGQFVLDWLLDKSLSRAGSEDQQAAEQALINLLQSEGAASALLSRPEAGPRLLEATERSRHPQLLQHALQAALQSVTLPAKASLDDLRLTINVAKHTQHAPARTAAVQLLGSWAEASVLNCGKLAAMQVGPALTQVAAASSGQPDSQDLQFQLCRTMGILVQACSLKHLLGLGAWLQHLLLMAADAAAAGDARQAAMGLEVFAACLKQAPDMQGAVQDINACALLNHLQGTQSPELQHAIAVVIAALSPLLTEPLRELWTGRLLQWLCHDQKDEALRYTTAGALAALADVPGSEGLQVAGTWLGELLVTLSMQVKPHRSIAAAPSPDEEDHQILETVAVDPVFARSIAAELAASVERSGSFHLPDPDAIEMLHPAALKAYPAAAAAVETVLADAIIQKALKVLCALISPDPAKQRWLHLAGMVPLLQRLTLQRSLDTLGDGNLPALMAEPSALGLQRQSARMLALLASDPSAQPAISRSAWVPWLQRAVHSEDCALASNAGRTLLNLESARSAISRRLPLSQVEAAFSHRADMGWLIEEEERPPALQGPRLQLRDGVHLFNPTAAHHHVLAQHGCSTTVPGAPVVDVVFVHGIQGGAFSTWRAERAALSKRPAEGRPISRRICWPGAVQLKDLPIKIMWEFYGGESLPVRGTVEQLLDRLTAAGVGQRPVVFVCHSLGGLLVKEMLAKAFQENARPKHRQVGENTRGVVFYACPNTGSWMADWGWQLRYIGASPSASIMHLRRGKHLEVVNQILRQRHEAGSLEVLSFGEGLPTRISRAFPHIHIVPPEAANPGYGEYLTMEEADHVNTCKPLDSTHASYTRLRDFLLVVTKKCGDAPADI</sequence>
<name>A0AAW1T3Q0_9CHLO</name>
<dbReference type="SUPFAM" id="SSF48371">
    <property type="entry name" value="ARM repeat"/>
    <property type="match status" value="1"/>
</dbReference>
<dbReference type="EMBL" id="JALJOV010000446">
    <property type="protein sequence ID" value="KAK9863646.1"/>
    <property type="molecule type" value="Genomic_DNA"/>
</dbReference>
<proteinExistence type="predicted"/>
<dbReference type="InterPro" id="IPR016024">
    <property type="entry name" value="ARM-type_fold"/>
</dbReference>